<sequence length="226" mass="25653">ACNLEVIANNTARLGFNTTSGYKEAIVVLEAGEKVIFRQEIDISPSKPFLMKIRLPEGVKKENLRALLLTPENEILISYRPQKKEGAPVPDTVKPPPPPVEIKTIEELYLTGLRLVQFHNPVREPYPYFEEALKRDPGDFRVNKRLGILYLKRGMFKEAEEKLRRSLDRLTKNHTSPKDGEGYYYLGAALEAQGENDAAYDAFYKATWSQAWCAASYFSLAEIVAQ</sequence>
<reference evidence="1" key="1">
    <citation type="journal article" date="2014" name="Front. Microbiol.">
        <title>High frequency of phylogenetically diverse reductive dehalogenase-homologous genes in deep subseafloor sedimentary metagenomes.</title>
        <authorList>
            <person name="Kawai M."/>
            <person name="Futagami T."/>
            <person name="Toyoda A."/>
            <person name="Takaki Y."/>
            <person name="Nishi S."/>
            <person name="Hori S."/>
            <person name="Arai W."/>
            <person name="Tsubouchi T."/>
            <person name="Morono Y."/>
            <person name="Uchiyama I."/>
            <person name="Ito T."/>
            <person name="Fujiyama A."/>
            <person name="Inagaki F."/>
            <person name="Takami H."/>
        </authorList>
    </citation>
    <scope>NUCLEOTIDE SEQUENCE</scope>
    <source>
        <strain evidence="1">Expedition CK06-06</strain>
    </source>
</reference>
<dbReference type="SUPFAM" id="SSF48452">
    <property type="entry name" value="TPR-like"/>
    <property type="match status" value="1"/>
</dbReference>
<evidence type="ECO:0000313" key="1">
    <source>
        <dbReference type="EMBL" id="GAH84960.1"/>
    </source>
</evidence>
<comment type="caution">
    <text evidence="1">The sequence shown here is derived from an EMBL/GenBank/DDBJ whole genome shotgun (WGS) entry which is preliminary data.</text>
</comment>
<dbReference type="AlphaFoldDB" id="X1JUA5"/>
<gene>
    <name evidence="1" type="ORF">S03H2_63443</name>
</gene>
<feature type="non-terminal residue" evidence="1">
    <location>
        <position position="1"/>
    </location>
</feature>
<dbReference type="InterPro" id="IPR011990">
    <property type="entry name" value="TPR-like_helical_dom_sf"/>
</dbReference>
<accession>X1JUA5</accession>
<organism evidence="1">
    <name type="scientific">marine sediment metagenome</name>
    <dbReference type="NCBI Taxonomy" id="412755"/>
    <lineage>
        <taxon>unclassified sequences</taxon>
        <taxon>metagenomes</taxon>
        <taxon>ecological metagenomes</taxon>
    </lineage>
</organism>
<dbReference type="Gene3D" id="1.25.40.10">
    <property type="entry name" value="Tetratricopeptide repeat domain"/>
    <property type="match status" value="1"/>
</dbReference>
<protein>
    <submittedName>
        <fullName evidence="1">Uncharacterized protein</fullName>
    </submittedName>
</protein>
<dbReference type="EMBL" id="BARU01041113">
    <property type="protein sequence ID" value="GAH84960.1"/>
    <property type="molecule type" value="Genomic_DNA"/>
</dbReference>
<dbReference type="Pfam" id="PF13432">
    <property type="entry name" value="TPR_16"/>
    <property type="match status" value="1"/>
</dbReference>
<proteinExistence type="predicted"/>
<name>X1JUA5_9ZZZZ</name>
<feature type="non-terminal residue" evidence="1">
    <location>
        <position position="226"/>
    </location>
</feature>